<dbReference type="PANTHER" id="PTHR43818">
    <property type="entry name" value="BCDNA.GH03377"/>
    <property type="match status" value="1"/>
</dbReference>
<dbReference type="InterPro" id="IPR000683">
    <property type="entry name" value="Gfo/Idh/MocA-like_OxRdtase_N"/>
</dbReference>
<dbReference type="InterPro" id="IPR036291">
    <property type="entry name" value="NAD(P)-bd_dom_sf"/>
</dbReference>
<reference evidence="4 5" key="1">
    <citation type="submission" date="2019-02" db="EMBL/GenBank/DDBJ databases">
        <title>Deep-cultivation of Planctomycetes and their phenomic and genomic characterization uncovers novel biology.</title>
        <authorList>
            <person name="Wiegand S."/>
            <person name="Jogler M."/>
            <person name="Boedeker C."/>
            <person name="Pinto D."/>
            <person name="Vollmers J."/>
            <person name="Rivas-Marin E."/>
            <person name="Kohn T."/>
            <person name="Peeters S.H."/>
            <person name="Heuer A."/>
            <person name="Rast P."/>
            <person name="Oberbeckmann S."/>
            <person name="Bunk B."/>
            <person name="Jeske O."/>
            <person name="Meyerdierks A."/>
            <person name="Storesund J.E."/>
            <person name="Kallscheuer N."/>
            <person name="Luecker S."/>
            <person name="Lage O.M."/>
            <person name="Pohl T."/>
            <person name="Merkel B.J."/>
            <person name="Hornburger P."/>
            <person name="Mueller R.-W."/>
            <person name="Bruemmer F."/>
            <person name="Labrenz M."/>
            <person name="Spormann A.M."/>
            <person name="Op den Camp H."/>
            <person name="Overmann J."/>
            <person name="Amann R."/>
            <person name="Jetten M.S.M."/>
            <person name="Mascher T."/>
            <person name="Medema M.H."/>
            <person name="Devos D.P."/>
            <person name="Kaster A.-K."/>
            <person name="Ovreas L."/>
            <person name="Rohde M."/>
            <person name="Galperin M.Y."/>
            <person name="Jogler C."/>
        </authorList>
    </citation>
    <scope>NUCLEOTIDE SEQUENCE [LARGE SCALE GENOMIC DNA]</scope>
    <source>
        <strain evidence="4 5">Pla133</strain>
    </source>
</reference>
<dbReference type="Pfam" id="PF01408">
    <property type="entry name" value="GFO_IDH_MocA"/>
    <property type="match status" value="1"/>
</dbReference>
<accession>A0A518BLK7</accession>
<proteinExistence type="predicted"/>
<feature type="domain" description="GFO/IDH/MocA-like oxidoreductase" evidence="3">
    <location>
        <begin position="155"/>
        <end position="225"/>
    </location>
</feature>
<evidence type="ECO:0000259" key="3">
    <source>
        <dbReference type="Pfam" id="PF22725"/>
    </source>
</evidence>
<dbReference type="KEGG" id="pbap:Pla133_29480"/>
<sequence length="347" mass="36730">MTTPTKRPIRTGVIGLGFMGRTHLAAYASAHGAGHPNELVAVADRNADRRAGKLSGGGNIDTGAADFDPALVRAYELPGSLLDDESVELVSICTPTETHVDLAIAALAAGKHVLVEKPLALASSEVERLVAAAREAATLCMPAMCIRFWPGWSWLTERVRDGRYGALLGLDIQRLGSRPSWSPGFYSDPARSGGALFDLHVHDVDFVVQLLGRPVGVAASGGYDHVSALYRFAPGADGRPAPRVAIGGGWDQPPGFPFEMSFRAVFEGATAEYSLREAAPLRVFIEDRAEPIELAPHTGYELQVRALLDAIAGGAERPPVQVAEALEVARVLEQLTAELGLDAPGAS</sequence>
<keyword evidence="1 4" id="KW-0560">Oxidoreductase</keyword>
<evidence type="ECO:0000313" key="4">
    <source>
        <dbReference type="EMBL" id="QDU67859.1"/>
    </source>
</evidence>
<dbReference type="Proteomes" id="UP000316921">
    <property type="component" value="Chromosome"/>
</dbReference>
<protein>
    <submittedName>
        <fullName evidence="4">4-carboxy-2-hydroxymuconate-6-semialdehyde dehydrogenase</fullName>
        <ecNumber evidence="4">1.1.1.312</ecNumber>
    </submittedName>
</protein>
<dbReference type="EMBL" id="CP036287">
    <property type="protein sequence ID" value="QDU67859.1"/>
    <property type="molecule type" value="Genomic_DNA"/>
</dbReference>
<dbReference type="AlphaFoldDB" id="A0A518BLK7"/>
<dbReference type="SUPFAM" id="SSF51735">
    <property type="entry name" value="NAD(P)-binding Rossmann-fold domains"/>
    <property type="match status" value="1"/>
</dbReference>
<dbReference type="PANTHER" id="PTHR43818:SF11">
    <property type="entry name" value="BCDNA.GH03377"/>
    <property type="match status" value="1"/>
</dbReference>
<dbReference type="Gene3D" id="3.40.50.720">
    <property type="entry name" value="NAD(P)-binding Rossmann-like Domain"/>
    <property type="match status" value="1"/>
</dbReference>
<dbReference type="Pfam" id="PF22725">
    <property type="entry name" value="GFO_IDH_MocA_C3"/>
    <property type="match status" value="1"/>
</dbReference>
<feature type="domain" description="Gfo/Idh/MocA-like oxidoreductase N-terminal" evidence="2">
    <location>
        <begin position="9"/>
        <end position="141"/>
    </location>
</feature>
<organism evidence="4 5">
    <name type="scientific">Engelhardtia mirabilis</name>
    <dbReference type="NCBI Taxonomy" id="2528011"/>
    <lineage>
        <taxon>Bacteria</taxon>
        <taxon>Pseudomonadati</taxon>
        <taxon>Planctomycetota</taxon>
        <taxon>Planctomycetia</taxon>
        <taxon>Planctomycetia incertae sedis</taxon>
        <taxon>Engelhardtia</taxon>
    </lineage>
</organism>
<evidence type="ECO:0000256" key="1">
    <source>
        <dbReference type="ARBA" id="ARBA00023002"/>
    </source>
</evidence>
<dbReference type="Gene3D" id="3.30.360.10">
    <property type="entry name" value="Dihydrodipicolinate Reductase, domain 2"/>
    <property type="match status" value="1"/>
</dbReference>
<dbReference type="GO" id="GO:0000166">
    <property type="term" value="F:nucleotide binding"/>
    <property type="evidence" value="ECO:0007669"/>
    <property type="project" value="InterPro"/>
</dbReference>
<evidence type="ECO:0000259" key="2">
    <source>
        <dbReference type="Pfam" id="PF01408"/>
    </source>
</evidence>
<name>A0A518BLK7_9BACT</name>
<gene>
    <name evidence="4" type="primary">ligC_1</name>
    <name evidence="4" type="ORF">Pla133_29480</name>
</gene>
<dbReference type="RefSeq" id="WP_419191539.1">
    <property type="nucleotide sequence ID" value="NZ_CP036287.1"/>
</dbReference>
<keyword evidence="5" id="KW-1185">Reference proteome</keyword>
<dbReference type="EC" id="1.1.1.312" evidence="4"/>
<dbReference type="GO" id="GO:0050606">
    <property type="term" value="F:4-carboxy-2-hydroxymuconate semialdehyde hemiacetal dehydrogenase activity"/>
    <property type="evidence" value="ECO:0007669"/>
    <property type="project" value="UniProtKB-EC"/>
</dbReference>
<dbReference type="InterPro" id="IPR050463">
    <property type="entry name" value="Gfo/Idh/MocA_oxidrdct_glycsds"/>
</dbReference>
<dbReference type="SUPFAM" id="SSF55347">
    <property type="entry name" value="Glyceraldehyde-3-phosphate dehydrogenase-like, C-terminal domain"/>
    <property type="match status" value="1"/>
</dbReference>
<dbReference type="InterPro" id="IPR055170">
    <property type="entry name" value="GFO_IDH_MocA-like_dom"/>
</dbReference>
<evidence type="ECO:0000313" key="5">
    <source>
        <dbReference type="Proteomes" id="UP000316921"/>
    </source>
</evidence>